<evidence type="ECO:0000256" key="9">
    <source>
        <dbReference type="SAM" id="Phobius"/>
    </source>
</evidence>
<dbReference type="Gramene" id="EFJ24671">
    <property type="protein sequence ID" value="EFJ24671"/>
    <property type="gene ID" value="SELMODRAFT_15483"/>
</dbReference>
<evidence type="ECO:0000256" key="1">
    <source>
        <dbReference type="ARBA" id="ARBA00004508"/>
    </source>
</evidence>
<dbReference type="OMA" id="FSTLHCV"/>
<dbReference type="Pfam" id="PF11891">
    <property type="entry name" value="RETICULATA-like"/>
    <property type="match status" value="1"/>
</dbReference>
<dbReference type="HOGENOM" id="CLU_036961_2_0_1"/>
<dbReference type="PANTHER" id="PTHR31038">
    <property type="entry name" value="EXPRESSED PROTEIN-RELATED"/>
    <property type="match status" value="1"/>
</dbReference>
<keyword evidence="4" id="KW-0934">Plastid</keyword>
<dbReference type="KEGG" id="smo:SELMODRAFT_15483"/>
<evidence type="ECO:0000256" key="3">
    <source>
        <dbReference type="ARBA" id="ARBA00022528"/>
    </source>
</evidence>
<organism evidence="11">
    <name type="scientific">Selaginella moellendorffii</name>
    <name type="common">Spikemoss</name>
    <dbReference type="NCBI Taxonomy" id="88036"/>
    <lineage>
        <taxon>Eukaryota</taxon>
        <taxon>Viridiplantae</taxon>
        <taxon>Streptophyta</taxon>
        <taxon>Embryophyta</taxon>
        <taxon>Tracheophyta</taxon>
        <taxon>Lycopodiopsida</taxon>
        <taxon>Selaginellales</taxon>
        <taxon>Selaginellaceae</taxon>
        <taxon>Selaginella</taxon>
    </lineage>
</organism>
<comment type="subcellular location">
    <subcellularLocation>
        <location evidence="1">Plastid</location>
        <location evidence="1">Chloroplast membrane</location>
        <topology evidence="1">Multi-pass membrane protein</topology>
    </subcellularLocation>
</comment>
<dbReference type="STRING" id="88036.D8RTG5"/>
<keyword evidence="8 9" id="KW-0472">Membrane</keyword>
<accession>D8RTG5</accession>
<evidence type="ECO:0000313" key="10">
    <source>
        <dbReference type="EMBL" id="EFJ24671.1"/>
    </source>
</evidence>
<feature type="transmembrane region" description="Helical" evidence="9">
    <location>
        <begin position="90"/>
        <end position="112"/>
    </location>
</feature>
<dbReference type="PANTHER" id="PTHR31038:SF10">
    <property type="entry name" value="OS04G0524400 PROTEIN"/>
    <property type="match status" value="1"/>
</dbReference>
<proteinExistence type="inferred from homology"/>
<dbReference type="EMBL" id="GL377589">
    <property type="protein sequence ID" value="EFJ24671.1"/>
    <property type="molecule type" value="Genomic_DNA"/>
</dbReference>
<reference evidence="10 11" key="1">
    <citation type="journal article" date="2011" name="Science">
        <title>The Selaginella genome identifies genetic changes associated with the evolution of vascular plants.</title>
        <authorList>
            <person name="Banks J.A."/>
            <person name="Nishiyama T."/>
            <person name="Hasebe M."/>
            <person name="Bowman J.L."/>
            <person name="Gribskov M."/>
            <person name="dePamphilis C."/>
            <person name="Albert V.A."/>
            <person name="Aono N."/>
            <person name="Aoyama T."/>
            <person name="Ambrose B.A."/>
            <person name="Ashton N.W."/>
            <person name="Axtell M.J."/>
            <person name="Barker E."/>
            <person name="Barker M.S."/>
            <person name="Bennetzen J.L."/>
            <person name="Bonawitz N.D."/>
            <person name="Chapple C."/>
            <person name="Cheng C."/>
            <person name="Correa L.G."/>
            <person name="Dacre M."/>
            <person name="DeBarry J."/>
            <person name="Dreyer I."/>
            <person name="Elias M."/>
            <person name="Engstrom E.M."/>
            <person name="Estelle M."/>
            <person name="Feng L."/>
            <person name="Finet C."/>
            <person name="Floyd S.K."/>
            <person name="Frommer W.B."/>
            <person name="Fujita T."/>
            <person name="Gramzow L."/>
            <person name="Gutensohn M."/>
            <person name="Harholt J."/>
            <person name="Hattori M."/>
            <person name="Heyl A."/>
            <person name="Hirai T."/>
            <person name="Hiwatashi Y."/>
            <person name="Ishikawa M."/>
            <person name="Iwata M."/>
            <person name="Karol K.G."/>
            <person name="Koehler B."/>
            <person name="Kolukisaoglu U."/>
            <person name="Kubo M."/>
            <person name="Kurata T."/>
            <person name="Lalonde S."/>
            <person name="Li K."/>
            <person name="Li Y."/>
            <person name="Litt A."/>
            <person name="Lyons E."/>
            <person name="Manning G."/>
            <person name="Maruyama T."/>
            <person name="Michael T.P."/>
            <person name="Mikami K."/>
            <person name="Miyazaki S."/>
            <person name="Morinaga S."/>
            <person name="Murata T."/>
            <person name="Mueller-Roeber B."/>
            <person name="Nelson D.R."/>
            <person name="Obara M."/>
            <person name="Oguri Y."/>
            <person name="Olmstead R.G."/>
            <person name="Onodera N."/>
            <person name="Petersen B.L."/>
            <person name="Pils B."/>
            <person name="Prigge M."/>
            <person name="Rensing S.A."/>
            <person name="Riano-Pachon D.M."/>
            <person name="Roberts A.W."/>
            <person name="Sato Y."/>
            <person name="Scheller H.V."/>
            <person name="Schulz B."/>
            <person name="Schulz C."/>
            <person name="Shakirov E.V."/>
            <person name="Shibagaki N."/>
            <person name="Shinohara N."/>
            <person name="Shippen D.E."/>
            <person name="Soerensen I."/>
            <person name="Sotooka R."/>
            <person name="Sugimoto N."/>
            <person name="Sugita M."/>
            <person name="Sumikawa N."/>
            <person name="Tanurdzic M."/>
            <person name="Theissen G."/>
            <person name="Ulvskov P."/>
            <person name="Wakazuki S."/>
            <person name="Weng J.K."/>
            <person name="Willats W.W."/>
            <person name="Wipf D."/>
            <person name="Wolf P.G."/>
            <person name="Yang L."/>
            <person name="Zimmer A.D."/>
            <person name="Zhu Q."/>
            <person name="Mitros T."/>
            <person name="Hellsten U."/>
            <person name="Loque D."/>
            <person name="Otillar R."/>
            <person name="Salamov A."/>
            <person name="Schmutz J."/>
            <person name="Shapiro H."/>
            <person name="Lindquist E."/>
            <person name="Lucas S."/>
            <person name="Rokhsar D."/>
            <person name="Grigoriev I.V."/>
        </authorList>
    </citation>
    <scope>NUCLEOTIDE SEQUENCE [LARGE SCALE GENOMIC DNA]</scope>
</reference>
<keyword evidence="5 9" id="KW-0812">Transmembrane</keyword>
<dbReference type="AlphaFoldDB" id="D8RTG5"/>
<feature type="non-terminal residue" evidence="10">
    <location>
        <position position="266"/>
    </location>
</feature>
<dbReference type="InParanoid" id="D8RTG5"/>
<dbReference type="InterPro" id="IPR021825">
    <property type="entry name" value="RETICULATA-related"/>
</dbReference>
<feature type="non-terminal residue" evidence="10">
    <location>
        <position position="1"/>
    </location>
</feature>
<dbReference type="eggNOG" id="ENOG502QPQK">
    <property type="taxonomic scope" value="Eukaryota"/>
</dbReference>
<evidence type="ECO:0000256" key="6">
    <source>
        <dbReference type="ARBA" id="ARBA00022946"/>
    </source>
</evidence>
<keyword evidence="7 9" id="KW-1133">Transmembrane helix</keyword>
<evidence type="ECO:0000256" key="4">
    <source>
        <dbReference type="ARBA" id="ARBA00022640"/>
    </source>
</evidence>
<evidence type="ECO:0000256" key="5">
    <source>
        <dbReference type="ARBA" id="ARBA00022692"/>
    </source>
</evidence>
<keyword evidence="11" id="KW-1185">Reference proteome</keyword>
<comment type="similarity">
    <text evidence="2">Belongs to the RETICULATA family.</text>
</comment>
<protein>
    <submittedName>
        <fullName evidence="10">Uncharacterized protein</fullName>
    </submittedName>
</protein>
<dbReference type="Proteomes" id="UP000001514">
    <property type="component" value="Unassembled WGS sequence"/>
</dbReference>
<evidence type="ECO:0000256" key="8">
    <source>
        <dbReference type="ARBA" id="ARBA00023136"/>
    </source>
</evidence>
<sequence>LPADLAEAAKASGLRELILTRYLDFQAAPWPLGPAVRSSPILRNRMLADPSFLFKVLTEVAIDSGCATFAEVNKRGKDFWNEFELYMSDLLVGIVMDVALVTMLAPFVQFGAAPASAGRLSRTIKALPSSIFEAERPGRKFSVQQRLGAFFFKALQYGVVGFVCGLVGQGVANSIMVLKRKMGKPGHADVPVPPLVKSALLWAVFMGVSSNTRYQVINGLERVVEASPVAKRVPLVAMAFTVGVRFANNVYGGMQFVDWARMSGVQ</sequence>
<dbReference type="OrthoDB" id="205639at2759"/>
<evidence type="ECO:0000256" key="7">
    <source>
        <dbReference type="ARBA" id="ARBA00022989"/>
    </source>
</evidence>
<keyword evidence="6" id="KW-0809">Transit peptide</keyword>
<name>D8RTG5_SELML</name>
<dbReference type="GO" id="GO:0099402">
    <property type="term" value="P:plant organ development"/>
    <property type="evidence" value="ECO:0000318"/>
    <property type="project" value="GO_Central"/>
</dbReference>
<evidence type="ECO:0000256" key="2">
    <source>
        <dbReference type="ARBA" id="ARBA00010793"/>
    </source>
</evidence>
<gene>
    <name evidence="10" type="ORF">SELMODRAFT_15483</name>
</gene>
<dbReference type="GO" id="GO:0031969">
    <property type="term" value="C:chloroplast membrane"/>
    <property type="evidence" value="ECO:0007669"/>
    <property type="project" value="UniProtKB-SubCell"/>
</dbReference>
<dbReference type="FunCoup" id="D8RTG5">
    <property type="interactions" value="1242"/>
</dbReference>
<evidence type="ECO:0000313" key="11">
    <source>
        <dbReference type="Proteomes" id="UP000001514"/>
    </source>
</evidence>
<feature type="transmembrane region" description="Helical" evidence="9">
    <location>
        <begin position="154"/>
        <end position="178"/>
    </location>
</feature>
<keyword evidence="3" id="KW-0150">Chloroplast</keyword>